<comment type="caution">
    <text evidence="2">The sequence shown here is derived from an EMBL/GenBank/DDBJ whole genome shotgun (WGS) entry which is preliminary data.</text>
</comment>
<reference evidence="2" key="1">
    <citation type="journal article" date="2014" name="Front. Microbiol.">
        <title>High frequency of phylogenetically diverse reductive dehalogenase-homologous genes in deep subseafloor sedimentary metagenomes.</title>
        <authorList>
            <person name="Kawai M."/>
            <person name="Futagami T."/>
            <person name="Toyoda A."/>
            <person name="Takaki Y."/>
            <person name="Nishi S."/>
            <person name="Hori S."/>
            <person name="Arai W."/>
            <person name="Tsubouchi T."/>
            <person name="Morono Y."/>
            <person name="Uchiyama I."/>
            <person name="Ito T."/>
            <person name="Fujiyama A."/>
            <person name="Inagaki F."/>
            <person name="Takami H."/>
        </authorList>
    </citation>
    <scope>NUCLEOTIDE SEQUENCE</scope>
    <source>
        <strain evidence="2">Expedition CK06-06</strain>
    </source>
</reference>
<gene>
    <name evidence="2" type="ORF">S03H2_14606</name>
</gene>
<keyword evidence="1" id="KW-1133">Transmembrane helix</keyword>
<proteinExistence type="predicted"/>
<feature type="transmembrane region" description="Helical" evidence="1">
    <location>
        <begin position="6"/>
        <end position="25"/>
    </location>
</feature>
<evidence type="ECO:0008006" key="3">
    <source>
        <dbReference type="Google" id="ProtNLM"/>
    </source>
</evidence>
<keyword evidence="1" id="KW-0812">Transmembrane</keyword>
<dbReference type="EMBL" id="BARU01007415">
    <property type="protein sequence ID" value="GAH44959.1"/>
    <property type="molecule type" value="Genomic_DNA"/>
</dbReference>
<organism evidence="2">
    <name type="scientific">marine sediment metagenome</name>
    <dbReference type="NCBI Taxonomy" id="412755"/>
    <lineage>
        <taxon>unclassified sequences</taxon>
        <taxon>metagenomes</taxon>
        <taxon>ecological metagenomes</taxon>
    </lineage>
</organism>
<sequence length="55" mass="6111">MSLRKPMITLVLFVVISMAVTFLVYNTLRREVTGSTTPYGAVFSDVYGLHEGDDV</sequence>
<evidence type="ECO:0000256" key="1">
    <source>
        <dbReference type="SAM" id="Phobius"/>
    </source>
</evidence>
<accession>X1GTQ0</accession>
<keyword evidence="1" id="KW-0472">Membrane</keyword>
<protein>
    <recommendedName>
        <fullName evidence="3">Mce/MlaD domain-containing protein</fullName>
    </recommendedName>
</protein>
<evidence type="ECO:0000313" key="2">
    <source>
        <dbReference type="EMBL" id="GAH44959.1"/>
    </source>
</evidence>
<name>X1GTQ0_9ZZZZ</name>
<feature type="non-terminal residue" evidence="2">
    <location>
        <position position="55"/>
    </location>
</feature>
<dbReference type="AlphaFoldDB" id="X1GTQ0"/>